<dbReference type="InterPro" id="IPR003749">
    <property type="entry name" value="ThiS/MoaD-like"/>
</dbReference>
<organism evidence="1 2">
    <name type="scientific">Thalassoglobus neptunius</name>
    <dbReference type="NCBI Taxonomy" id="1938619"/>
    <lineage>
        <taxon>Bacteria</taxon>
        <taxon>Pseudomonadati</taxon>
        <taxon>Planctomycetota</taxon>
        <taxon>Planctomycetia</taxon>
        <taxon>Planctomycetales</taxon>
        <taxon>Planctomycetaceae</taxon>
        <taxon>Thalassoglobus</taxon>
    </lineage>
</organism>
<reference evidence="1 2" key="1">
    <citation type="submission" date="2019-02" db="EMBL/GenBank/DDBJ databases">
        <title>Deep-cultivation of Planctomycetes and their phenomic and genomic characterization uncovers novel biology.</title>
        <authorList>
            <person name="Wiegand S."/>
            <person name="Jogler M."/>
            <person name="Boedeker C."/>
            <person name="Pinto D."/>
            <person name="Vollmers J."/>
            <person name="Rivas-Marin E."/>
            <person name="Kohn T."/>
            <person name="Peeters S.H."/>
            <person name="Heuer A."/>
            <person name="Rast P."/>
            <person name="Oberbeckmann S."/>
            <person name="Bunk B."/>
            <person name="Jeske O."/>
            <person name="Meyerdierks A."/>
            <person name="Storesund J.E."/>
            <person name="Kallscheuer N."/>
            <person name="Luecker S."/>
            <person name="Lage O.M."/>
            <person name="Pohl T."/>
            <person name="Merkel B.J."/>
            <person name="Hornburger P."/>
            <person name="Mueller R.-W."/>
            <person name="Bruemmer F."/>
            <person name="Labrenz M."/>
            <person name="Spormann A.M."/>
            <person name="Op Den Camp H."/>
            <person name="Overmann J."/>
            <person name="Amann R."/>
            <person name="Jetten M.S.M."/>
            <person name="Mascher T."/>
            <person name="Medema M.H."/>
            <person name="Devos D.P."/>
            <person name="Kaster A.-K."/>
            <person name="Ovreas L."/>
            <person name="Rohde M."/>
            <person name="Galperin M.Y."/>
            <person name="Jogler C."/>
        </authorList>
    </citation>
    <scope>NUCLEOTIDE SEQUENCE [LARGE SCALE GENOMIC DNA]</scope>
    <source>
        <strain evidence="1 2">KOR42</strain>
    </source>
</reference>
<dbReference type="AlphaFoldDB" id="A0A5C5X4B5"/>
<dbReference type="Proteomes" id="UP000317243">
    <property type="component" value="Unassembled WGS sequence"/>
</dbReference>
<proteinExistence type="predicted"/>
<keyword evidence="2" id="KW-1185">Reference proteome</keyword>
<dbReference type="InterPro" id="IPR012675">
    <property type="entry name" value="Beta-grasp_dom_sf"/>
</dbReference>
<evidence type="ECO:0000313" key="1">
    <source>
        <dbReference type="EMBL" id="TWT57171.1"/>
    </source>
</evidence>
<evidence type="ECO:0008006" key="3">
    <source>
        <dbReference type="Google" id="ProtNLM"/>
    </source>
</evidence>
<evidence type="ECO:0000313" key="2">
    <source>
        <dbReference type="Proteomes" id="UP000317243"/>
    </source>
</evidence>
<dbReference type="OrthoDB" id="9156098at2"/>
<accession>A0A5C5X4B5</accession>
<protein>
    <recommendedName>
        <fullName evidence="3">ThiS family protein</fullName>
    </recommendedName>
</protein>
<name>A0A5C5X4B5_9PLAN</name>
<gene>
    <name evidence="1" type="ORF">KOR42_05290</name>
</gene>
<dbReference type="PANTHER" id="PTHR38031">
    <property type="entry name" value="SULFUR CARRIER PROTEIN SLR0821-RELATED"/>
    <property type="match status" value="1"/>
</dbReference>
<dbReference type="InterPro" id="IPR052045">
    <property type="entry name" value="Sulfur_Carrier/Prot_Modifier"/>
</dbReference>
<dbReference type="Pfam" id="PF02597">
    <property type="entry name" value="ThiS"/>
    <property type="match status" value="1"/>
</dbReference>
<dbReference type="Gene3D" id="3.10.20.30">
    <property type="match status" value="1"/>
</dbReference>
<dbReference type="EMBL" id="SIHI01000001">
    <property type="protein sequence ID" value="TWT57171.1"/>
    <property type="molecule type" value="Genomic_DNA"/>
</dbReference>
<dbReference type="PANTHER" id="PTHR38031:SF1">
    <property type="entry name" value="SULFUR CARRIER PROTEIN CYSO"/>
    <property type="match status" value="1"/>
</dbReference>
<dbReference type="RefSeq" id="WP_146509965.1">
    <property type="nucleotide sequence ID" value="NZ_SIHI01000001.1"/>
</dbReference>
<comment type="caution">
    <text evidence="1">The sequence shown here is derived from an EMBL/GenBank/DDBJ whole genome shotgun (WGS) entry which is preliminary data.</text>
</comment>
<dbReference type="SUPFAM" id="SSF54285">
    <property type="entry name" value="MoaD/ThiS"/>
    <property type="match status" value="1"/>
</dbReference>
<dbReference type="InterPro" id="IPR016155">
    <property type="entry name" value="Mopterin_synth/thiamin_S_b"/>
</dbReference>
<sequence>MPIVSFTPHLKRHLECPPEEVSGETLGEAFHQIFELNPQLRGYVLDDQGALRQHVVVFIDDAVVRDRKRLSDPVNSDSEIFVMQALSGG</sequence>